<evidence type="ECO:0000313" key="1">
    <source>
        <dbReference type="EMBL" id="KAJ8679827.1"/>
    </source>
</evidence>
<name>A0ACC2PBI7_9HYME</name>
<protein>
    <submittedName>
        <fullName evidence="1">Uncharacterized protein</fullName>
    </submittedName>
</protein>
<sequence>MPIRLTSQKLKRLIWVLAIRESRRLYWEEGNPERMARLSFLLRELRRREDKPKRIWVTEAFCVQERAAHGASDGYIEIIRRTDPGRYFNFLRMSPEVFDLLFSIVEPAITKQRAVREPIPAKGRLEITLRYLATGDNYETLAALFRVSPQAISVIVNEVRSAIWSCLKPLVFEDPDEEFWLARADEFAWEWDYEHCVGAIDSKLVLIQAPPHSGSLMFDYKGHHSVHLLAVVDAYQRFSLVDVGAAGRQSDGGVLRNSVLGERLLNHEMNLPPAAPLVEGGPELIYCFVGDEAFGMSDFMMRPYPRCRGLNLRQRVFDYRLSRPRRIAESGFGTLVQTWRVFRSPMDTSLEVGIQVIHACTCLHNFLIDNEESRFRRPRRAEDRIQNHIYQYEPENEEVPRMGTLERMRYDFSMHFVGEGAIDCQWEKAVNANF</sequence>
<evidence type="ECO:0000313" key="2">
    <source>
        <dbReference type="Proteomes" id="UP001239111"/>
    </source>
</evidence>
<dbReference type="EMBL" id="CM056742">
    <property type="protein sequence ID" value="KAJ8679827.1"/>
    <property type="molecule type" value="Genomic_DNA"/>
</dbReference>
<reference evidence="1" key="1">
    <citation type="submission" date="2023-04" db="EMBL/GenBank/DDBJ databases">
        <title>A chromosome-level genome assembly of the parasitoid wasp Eretmocerus hayati.</title>
        <authorList>
            <person name="Zhong Y."/>
            <person name="Liu S."/>
            <person name="Liu Y."/>
        </authorList>
    </citation>
    <scope>NUCLEOTIDE SEQUENCE</scope>
    <source>
        <strain evidence="1">ZJU_SS_LIU_2023</strain>
    </source>
</reference>
<keyword evidence="2" id="KW-1185">Reference proteome</keyword>
<organism evidence="1 2">
    <name type="scientific">Eretmocerus hayati</name>
    <dbReference type="NCBI Taxonomy" id="131215"/>
    <lineage>
        <taxon>Eukaryota</taxon>
        <taxon>Metazoa</taxon>
        <taxon>Ecdysozoa</taxon>
        <taxon>Arthropoda</taxon>
        <taxon>Hexapoda</taxon>
        <taxon>Insecta</taxon>
        <taxon>Pterygota</taxon>
        <taxon>Neoptera</taxon>
        <taxon>Endopterygota</taxon>
        <taxon>Hymenoptera</taxon>
        <taxon>Apocrita</taxon>
        <taxon>Proctotrupomorpha</taxon>
        <taxon>Chalcidoidea</taxon>
        <taxon>Aphelinidae</taxon>
        <taxon>Aphelininae</taxon>
        <taxon>Eretmocerus</taxon>
    </lineage>
</organism>
<proteinExistence type="predicted"/>
<gene>
    <name evidence="1" type="ORF">QAD02_015614</name>
</gene>
<accession>A0ACC2PBI7</accession>
<comment type="caution">
    <text evidence="1">The sequence shown here is derived from an EMBL/GenBank/DDBJ whole genome shotgun (WGS) entry which is preliminary data.</text>
</comment>
<dbReference type="Proteomes" id="UP001239111">
    <property type="component" value="Chromosome 2"/>
</dbReference>